<sequence>MQTVLFALFAILTLFQGRLITLFFHYILYFESVFLQFHGLFSTQIISFYHMSLLSWT</sequence>
<keyword evidence="1" id="KW-1133">Transmembrane helix</keyword>
<name>M6UE58_9LEPT</name>
<dbReference type="Proteomes" id="UP000012153">
    <property type="component" value="Unassembled WGS sequence"/>
</dbReference>
<evidence type="ECO:0000313" key="3">
    <source>
        <dbReference type="Proteomes" id="UP000012153"/>
    </source>
</evidence>
<accession>M6UE58</accession>
<proteinExistence type="predicted"/>
<gene>
    <name evidence="2" type="ORF">LEP1GSC186_1478</name>
</gene>
<keyword evidence="1" id="KW-0812">Transmembrane</keyword>
<organism evidence="2 3">
    <name type="scientific">Leptospira noguchii serovar Autumnalis str. ZUN142</name>
    <dbReference type="NCBI Taxonomy" id="1085540"/>
    <lineage>
        <taxon>Bacteria</taxon>
        <taxon>Pseudomonadati</taxon>
        <taxon>Spirochaetota</taxon>
        <taxon>Spirochaetia</taxon>
        <taxon>Leptospirales</taxon>
        <taxon>Leptospiraceae</taxon>
        <taxon>Leptospira</taxon>
    </lineage>
</organism>
<evidence type="ECO:0000256" key="1">
    <source>
        <dbReference type="SAM" id="Phobius"/>
    </source>
</evidence>
<keyword evidence="1" id="KW-0472">Membrane</keyword>
<protein>
    <submittedName>
        <fullName evidence="2">Uncharacterized protein</fullName>
    </submittedName>
</protein>
<evidence type="ECO:0000313" key="2">
    <source>
        <dbReference type="EMBL" id="EMO42850.1"/>
    </source>
</evidence>
<dbReference type="AlphaFoldDB" id="M6UE58"/>
<feature type="transmembrane region" description="Helical" evidence="1">
    <location>
        <begin position="35"/>
        <end position="56"/>
    </location>
</feature>
<comment type="caution">
    <text evidence="2">The sequence shown here is derived from an EMBL/GenBank/DDBJ whole genome shotgun (WGS) entry which is preliminary data.</text>
</comment>
<dbReference type="EMBL" id="AHOP02000006">
    <property type="protein sequence ID" value="EMO42850.1"/>
    <property type="molecule type" value="Genomic_DNA"/>
</dbReference>
<reference evidence="2 3" key="1">
    <citation type="submission" date="2013-01" db="EMBL/GenBank/DDBJ databases">
        <authorList>
            <person name="Harkins D.M."/>
            <person name="Durkin A.S."/>
            <person name="Brinkac L.M."/>
            <person name="Haft D.H."/>
            <person name="Selengut J.D."/>
            <person name="Sanka R."/>
            <person name="DePew J."/>
            <person name="Purushe J."/>
            <person name="Matthias M.A."/>
            <person name="Vinetz J.M."/>
            <person name="Sutton G.G."/>
            <person name="Nierman W.C."/>
            <person name="Fouts D.E."/>
        </authorList>
    </citation>
    <scope>NUCLEOTIDE SEQUENCE [LARGE SCALE GENOMIC DNA]</scope>
    <source>
        <strain evidence="2 3">ZUN142</strain>
    </source>
</reference>